<evidence type="ECO:0000256" key="12">
    <source>
        <dbReference type="ARBA" id="ARBA00023018"/>
    </source>
</evidence>
<dbReference type="InterPro" id="IPR008590">
    <property type="entry name" value="TMEM_230/134"/>
</dbReference>
<organism evidence="19 20">
    <name type="scientific">Hesseltinella vesiculosa</name>
    <dbReference type="NCBI Taxonomy" id="101127"/>
    <lineage>
        <taxon>Eukaryota</taxon>
        <taxon>Fungi</taxon>
        <taxon>Fungi incertae sedis</taxon>
        <taxon>Mucoromycota</taxon>
        <taxon>Mucoromycotina</taxon>
        <taxon>Mucoromycetes</taxon>
        <taxon>Mucorales</taxon>
        <taxon>Cunninghamellaceae</taxon>
        <taxon>Hesseltinella</taxon>
    </lineage>
</organism>
<comment type="caution">
    <text evidence="19">The sequence shown here is derived from an EMBL/GenBank/DDBJ whole genome shotgun (WGS) entry which is preliminary data.</text>
</comment>
<evidence type="ECO:0000256" key="7">
    <source>
        <dbReference type="ARBA" id="ARBA00004603"/>
    </source>
</evidence>
<comment type="subcellular location">
    <subcellularLocation>
        <location evidence="5">Cytoplasmic vesicle</location>
        <location evidence="5">Autophagosome</location>
    </subcellularLocation>
    <subcellularLocation>
        <location evidence="3">Cytoplasmic vesicle</location>
        <location evidence="3">Secretory vesicle</location>
        <location evidence="3">Synaptic vesicle</location>
    </subcellularLocation>
    <subcellularLocation>
        <location evidence="4">Early endosome</location>
    </subcellularLocation>
    <subcellularLocation>
        <location evidence="6">Golgi apparatus</location>
        <location evidence="6">trans-Golgi network</location>
    </subcellularLocation>
    <subcellularLocation>
        <location evidence="7">Late endosome</location>
    </subcellularLocation>
    <subcellularLocation>
        <location evidence="1">Membrane</location>
        <topology evidence="1">Multi-pass membrane protein</topology>
    </subcellularLocation>
    <subcellularLocation>
        <location evidence="2">Recycling endosome</location>
    </subcellularLocation>
</comment>
<keyword evidence="13" id="KW-0333">Golgi apparatus</keyword>
<dbReference type="GO" id="GO:0055037">
    <property type="term" value="C:recycling endosome"/>
    <property type="evidence" value="ECO:0007669"/>
    <property type="project" value="UniProtKB-SubCell"/>
</dbReference>
<evidence type="ECO:0000256" key="5">
    <source>
        <dbReference type="ARBA" id="ARBA00004419"/>
    </source>
</evidence>
<evidence type="ECO:0000256" key="3">
    <source>
        <dbReference type="ARBA" id="ARBA00004234"/>
    </source>
</evidence>
<dbReference type="Proteomes" id="UP000242146">
    <property type="component" value="Unassembled WGS sequence"/>
</dbReference>
<feature type="transmembrane region" description="Helical" evidence="18">
    <location>
        <begin position="77"/>
        <end position="99"/>
    </location>
</feature>
<keyword evidence="20" id="KW-1185">Reference proteome</keyword>
<comment type="similarity">
    <text evidence="8">Belongs to the TMEM134/TMEM230 family.</text>
</comment>
<evidence type="ECO:0000256" key="15">
    <source>
        <dbReference type="ARBA" id="ARBA00023329"/>
    </source>
</evidence>
<dbReference type="Pfam" id="PF05915">
    <property type="entry name" value="TMEM_230_134"/>
    <property type="match status" value="1"/>
</dbReference>
<evidence type="ECO:0000256" key="11">
    <source>
        <dbReference type="ARBA" id="ARBA00022989"/>
    </source>
</evidence>
<keyword evidence="10" id="KW-0967">Endosome</keyword>
<dbReference type="OrthoDB" id="5597044at2759"/>
<evidence type="ECO:0000313" key="20">
    <source>
        <dbReference type="Proteomes" id="UP000242146"/>
    </source>
</evidence>
<evidence type="ECO:0000256" key="8">
    <source>
        <dbReference type="ARBA" id="ARBA00007743"/>
    </source>
</evidence>
<dbReference type="EMBL" id="MCGT01000002">
    <property type="protein sequence ID" value="ORX61988.1"/>
    <property type="molecule type" value="Genomic_DNA"/>
</dbReference>
<evidence type="ECO:0000256" key="2">
    <source>
        <dbReference type="ARBA" id="ARBA00004172"/>
    </source>
</evidence>
<evidence type="ECO:0000256" key="1">
    <source>
        <dbReference type="ARBA" id="ARBA00004141"/>
    </source>
</evidence>
<dbReference type="GO" id="GO:0005770">
    <property type="term" value="C:late endosome"/>
    <property type="evidence" value="ECO:0007669"/>
    <property type="project" value="UniProtKB-SubCell"/>
</dbReference>
<proteinExistence type="inferred from homology"/>
<evidence type="ECO:0000256" key="6">
    <source>
        <dbReference type="ARBA" id="ARBA00004601"/>
    </source>
</evidence>
<protein>
    <recommendedName>
        <fullName evidence="17">Transmembrane protein 230</fullName>
    </recommendedName>
</protein>
<dbReference type="AlphaFoldDB" id="A0A1X2GWJ5"/>
<dbReference type="GO" id="GO:0005769">
    <property type="term" value="C:early endosome"/>
    <property type="evidence" value="ECO:0007669"/>
    <property type="project" value="UniProtKB-SubCell"/>
</dbReference>
<evidence type="ECO:0000256" key="17">
    <source>
        <dbReference type="ARBA" id="ARBA00024088"/>
    </source>
</evidence>
<feature type="transmembrane region" description="Helical" evidence="18">
    <location>
        <begin position="40"/>
        <end position="65"/>
    </location>
</feature>
<dbReference type="PANTHER" id="PTHR15664">
    <property type="entry name" value="C20ORF30 PROTEIN"/>
    <property type="match status" value="1"/>
</dbReference>
<evidence type="ECO:0000256" key="16">
    <source>
        <dbReference type="ARBA" id="ARBA00024003"/>
    </source>
</evidence>
<evidence type="ECO:0000256" key="9">
    <source>
        <dbReference type="ARBA" id="ARBA00022692"/>
    </source>
</evidence>
<name>A0A1X2GWJ5_9FUNG</name>
<evidence type="ECO:0000256" key="14">
    <source>
        <dbReference type="ARBA" id="ARBA00023136"/>
    </source>
</evidence>
<reference evidence="19 20" key="1">
    <citation type="submission" date="2016-07" db="EMBL/GenBank/DDBJ databases">
        <title>Pervasive Adenine N6-methylation of Active Genes in Fungi.</title>
        <authorList>
            <consortium name="DOE Joint Genome Institute"/>
            <person name="Mondo S.J."/>
            <person name="Dannebaum R.O."/>
            <person name="Kuo R.C."/>
            <person name="Labutti K."/>
            <person name="Haridas S."/>
            <person name="Kuo A."/>
            <person name="Salamov A."/>
            <person name="Ahrendt S.R."/>
            <person name="Lipzen A."/>
            <person name="Sullivan W."/>
            <person name="Andreopoulos W.B."/>
            <person name="Clum A."/>
            <person name="Lindquist E."/>
            <person name="Daum C."/>
            <person name="Ramamoorthy G.K."/>
            <person name="Gryganskyi A."/>
            <person name="Culley D."/>
            <person name="Magnuson J.K."/>
            <person name="James T.Y."/>
            <person name="O'Malley M.A."/>
            <person name="Stajich J.E."/>
            <person name="Spatafora J.W."/>
            <person name="Visel A."/>
            <person name="Grigoriev I.V."/>
        </authorList>
    </citation>
    <scope>NUCLEOTIDE SEQUENCE [LARGE SCALE GENOMIC DNA]</scope>
    <source>
        <strain evidence="19 20">NRRL 3301</strain>
    </source>
</reference>
<keyword evidence="15" id="KW-0968">Cytoplasmic vesicle</keyword>
<gene>
    <name evidence="19" type="ORF">DM01DRAFT_1403713</name>
</gene>
<dbReference type="PANTHER" id="PTHR15664:SF6">
    <property type="entry name" value="TRANSMEMBRANE PROTEIN 230"/>
    <property type="match status" value="1"/>
</dbReference>
<evidence type="ECO:0000256" key="13">
    <source>
        <dbReference type="ARBA" id="ARBA00023034"/>
    </source>
</evidence>
<evidence type="ECO:0000256" key="10">
    <source>
        <dbReference type="ARBA" id="ARBA00022753"/>
    </source>
</evidence>
<accession>A0A1X2GWJ5</accession>
<evidence type="ECO:0000256" key="18">
    <source>
        <dbReference type="SAM" id="Phobius"/>
    </source>
</evidence>
<keyword evidence="11 18" id="KW-1133">Transmembrane helix</keyword>
<dbReference type="GO" id="GO:0005794">
    <property type="term" value="C:Golgi apparatus"/>
    <property type="evidence" value="ECO:0007669"/>
    <property type="project" value="UniProtKB-SubCell"/>
</dbReference>
<dbReference type="GO" id="GO:0005776">
    <property type="term" value="C:autophagosome"/>
    <property type="evidence" value="ECO:0007669"/>
    <property type="project" value="UniProtKB-SubCell"/>
</dbReference>
<sequence>MPHPFKFKPKRRPFVELQEDRGFSADQFVQPEAKIPWKAIGLASLLFLVGSMLIVLGVMIKLGYITSDVWLDRGIPFLVIGSIMFIPGSYHMYIAYYAYYKYPGYDFSMIPEWDD</sequence>
<comment type="function">
    <text evidence="16">Involved in trafficking and recycling of synaptic vesicles.</text>
</comment>
<keyword evidence="9 18" id="KW-0812">Transmembrane</keyword>
<keyword evidence="12" id="KW-0770">Synapse</keyword>
<dbReference type="InterPro" id="IPR044234">
    <property type="entry name" value="TMEM230"/>
</dbReference>
<evidence type="ECO:0000313" key="19">
    <source>
        <dbReference type="EMBL" id="ORX61988.1"/>
    </source>
</evidence>
<keyword evidence="14 18" id="KW-0472">Membrane</keyword>
<dbReference type="GO" id="GO:0016020">
    <property type="term" value="C:membrane"/>
    <property type="evidence" value="ECO:0007669"/>
    <property type="project" value="UniProtKB-SubCell"/>
</dbReference>
<evidence type="ECO:0000256" key="4">
    <source>
        <dbReference type="ARBA" id="ARBA00004412"/>
    </source>
</evidence>